<evidence type="ECO:0000313" key="3">
    <source>
        <dbReference type="Proteomes" id="UP001153269"/>
    </source>
</evidence>
<sequence length="172" mass="18002">MSNTVAVSFRGERARPAAAGGETRTRARVSRVVPGPRLPPRLVPLSRGVPELRRKLGLPRLRAAHLLASALRAVPCCAAAGSAAPSPLGAQIRSMSYATSEVRGAVRRQRQSSAHEDASSQSSARDTRFPRAGGAGGRRRMCSRLREAPGWVCASSTDDLLAADADVAPAVG</sequence>
<dbReference type="Proteomes" id="UP001153269">
    <property type="component" value="Unassembled WGS sequence"/>
</dbReference>
<dbReference type="EMBL" id="CADEAL010001355">
    <property type="protein sequence ID" value="CAB1431619.1"/>
    <property type="molecule type" value="Genomic_DNA"/>
</dbReference>
<accession>A0A9N7UGI5</accession>
<feature type="region of interest" description="Disordered" evidence="1">
    <location>
        <begin position="1"/>
        <end position="41"/>
    </location>
</feature>
<organism evidence="2 3">
    <name type="scientific">Pleuronectes platessa</name>
    <name type="common">European plaice</name>
    <dbReference type="NCBI Taxonomy" id="8262"/>
    <lineage>
        <taxon>Eukaryota</taxon>
        <taxon>Metazoa</taxon>
        <taxon>Chordata</taxon>
        <taxon>Craniata</taxon>
        <taxon>Vertebrata</taxon>
        <taxon>Euteleostomi</taxon>
        <taxon>Actinopterygii</taxon>
        <taxon>Neopterygii</taxon>
        <taxon>Teleostei</taxon>
        <taxon>Neoteleostei</taxon>
        <taxon>Acanthomorphata</taxon>
        <taxon>Carangaria</taxon>
        <taxon>Pleuronectiformes</taxon>
        <taxon>Pleuronectoidei</taxon>
        <taxon>Pleuronectidae</taxon>
        <taxon>Pleuronectes</taxon>
    </lineage>
</organism>
<evidence type="ECO:0000256" key="1">
    <source>
        <dbReference type="SAM" id="MobiDB-lite"/>
    </source>
</evidence>
<evidence type="ECO:0000313" key="2">
    <source>
        <dbReference type="EMBL" id="CAB1431619.1"/>
    </source>
</evidence>
<name>A0A9N7UGI5_PLEPL</name>
<gene>
    <name evidence="2" type="ORF">PLEPLA_LOCUS19676</name>
</gene>
<protein>
    <submittedName>
        <fullName evidence="2">Uncharacterized protein</fullName>
    </submittedName>
</protein>
<reference evidence="2" key="1">
    <citation type="submission" date="2020-03" db="EMBL/GenBank/DDBJ databases">
        <authorList>
            <person name="Weist P."/>
        </authorList>
    </citation>
    <scope>NUCLEOTIDE SEQUENCE</scope>
</reference>
<keyword evidence="3" id="KW-1185">Reference proteome</keyword>
<dbReference type="AlphaFoldDB" id="A0A9N7UGI5"/>
<comment type="caution">
    <text evidence="2">The sequence shown here is derived from an EMBL/GenBank/DDBJ whole genome shotgun (WGS) entry which is preliminary data.</text>
</comment>
<feature type="region of interest" description="Disordered" evidence="1">
    <location>
        <begin position="101"/>
        <end position="140"/>
    </location>
</feature>
<proteinExistence type="predicted"/>